<comment type="caution">
    <text evidence="2">The sequence shown here is derived from an EMBL/GenBank/DDBJ whole genome shotgun (WGS) entry which is preliminary data.</text>
</comment>
<dbReference type="EMBL" id="JBHUOX010000005">
    <property type="protein sequence ID" value="MFD3000392.1"/>
    <property type="molecule type" value="Genomic_DNA"/>
</dbReference>
<protein>
    <submittedName>
        <fullName evidence="2">Uncharacterized protein</fullName>
    </submittedName>
</protein>
<keyword evidence="3" id="KW-1185">Reference proteome</keyword>
<keyword evidence="1" id="KW-0812">Transmembrane</keyword>
<reference evidence="3" key="1">
    <citation type="journal article" date="2019" name="Int. J. Syst. Evol. Microbiol.">
        <title>The Global Catalogue of Microorganisms (GCM) 10K type strain sequencing project: providing services to taxonomists for standard genome sequencing and annotation.</title>
        <authorList>
            <consortium name="The Broad Institute Genomics Platform"/>
            <consortium name="The Broad Institute Genome Sequencing Center for Infectious Disease"/>
            <person name="Wu L."/>
            <person name="Ma J."/>
        </authorList>
    </citation>
    <scope>NUCLEOTIDE SEQUENCE [LARGE SCALE GENOMIC DNA]</scope>
    <source>
        <strain evidence="3">KCTC 23984</strain>
    </source>
</reference>
<dbReference type="Proteomes" id="UP001597641">
    <property type="component" value="Unassembled WGS sequence"/>
</dbReference>
<organism evidence="2 3">
    <name type="scientific">Pontibacter toksunensis</name>
    <dbReference type="NCBI Taxonomy" id="1332631"/>
    <lineage>
        <taxon>Bacteria</taxon>
        <taxon>Pseudomonadati</taxon>
        <taxon>Bacteroidota</taxon>
        <taxon>Cytophagia</taxon>
        <taxon>Cytophagales</taxon>
        <taxon>Hymenobacteraceae</taxon>
        <taxon>Pontibacter</taxon>
    </lineage>
</organism>
<proteinExistence type="predicted"/>
<dbReference type="InterPro" id="IPR012386">
    <property type="entry name" value="Cyclic-nucl_3Pdiesterase"/>
</dbReference>
<evidence type="ECO:0000256" key="1">
    <source>
        <dbReference type="SAM" id="Phobius"/>
    </source>
</evidence>
<dbReference type="Pfam" id="PF07823">
    <property type="entry name" value="CPDase"/>
    <property type="match status" value="1"/>
</dbReference>
<evidence type="ECO:0000313" key="3">
    <source>
        <dbReference type="Proteomes" id="UP001597641"/>
    </source>
</evidence>
<evidence type="ECO:0000313" key="2">
    <source>
        <dbReference type="EMBL" id="MFD3000392.1"/>
    </source>
</evidence>
<keyword evidence="1" id="KW-0472">Membrane</keyword>
<keyword evidence="1" id="KW-1133">Transmembrane helix</keyword>
<name>A0ABW6BTS5_9BACT</name>
<accession>A0ABW6BTS5</accession>
<dbReference type="RefSeq" id="WP_377483359.1">
    <property type="nucleotide sequence ID" value="NZ_JBHUOX010000005.1"/>
</dbReference>
<sequence length="184" mass="20961">MQIETILTIAVTSLIWVCVLAFLYYKFNYKTERTIRDSKDELKKVVADYQSMYELIMSSKNNEIKNSYDKGFLDAETNKGLTVIVAPWKEEIENNTFWKNKKSLKVGYKYQLFSNGIPCFEPHITVVEEISLDNINNENVSRAFENLESILAKIPNVSSPSVKVLGDAMGLISSSLTRTKINAN</sequence>
<feature type="transmembrane region" description="Helical" evidence="1">
    <location>
        <begin position="6"/>
        <end position="25"/>
    </location>
</feature>
<gene>
    <name evidence="2" type="ORF">ACFS7Z_08485</name>
</gene>